<sequence>MNRTSAIVTAAGAALILAIATPVAASAHVTVSPNTASAGSYALIDIKVPNESASAVTNKVELSLPTDTPFLSVSYVPVSGWTAELVRTTLPSPVTVGDNTITEAVTKVVWTASPGSEIRAGQLQVFPVSLGPVPDTGSIVMPADQTYSDGTVVSWSQTGSGAEHPAPVLFVNDAPAGDHHSDASDVDGHADSASGSADTLARSLGIGGLVVGTIGIVAAIAALRRKESV</sequence>
<reference evidence="5 6" key="1">
    <citation type="submission" date="2019-03" db="EMBL/GenBank/DDBJ databases">
        <title>Genomics of glacier-inhabiting Cryobacterium strains.</title>
        <authorList>
            <person name="Liu Q."/>
            <person name="Xin Y.-H."/>
        </authorList>
    </citation>
    <scope>NUCLEOTIDE SEQUENCE [LARGE SCALE GENOMIC DNA]</scope>
    <source>
        <strain evidence="5 6">CGMCC 1.10440</strain>
    </source>
</reference>
<feature type="chain" id="PRO_5043490035" evidence="3">
    <location>
        <begin position="28"/>
        <end position="229"/>
    </location>
</feature>
<comment type="caution">
    <text evidence="5">The sequence shown here is derived from an EMBL/GenBank/DDBJ whole genome shotgun (WGS) entry which is preliminary data.</text>
</comment>
<dbReference type="CDD" id="cd08545">
    <property type="entry name" value="YcnI_like"/>
    <property type="match status" value="1"/>
</dbReference>
<keyword evidence="6" id="KW-1185">Reference proteome</keyword>
<feature type="compositionally biased region" description="Basic and acidic residues" evidence="1">
    <location>
        <begin position="176"/>
        <end position="190"/>
    </location>
</feature>
<dbReference type="InterPro" id="IPR012533">
    <property type="entry name" value="YcnI-copper_dom"/>
</dbReference>
<dbReference type="RefSeq" id="WP_104095063.1">
    <property type="nucleotide sequence ID" value="NZ_JACHBP010000001.1"/>
</dbReference>
<gene>
    <name evidence="5" type="ORF">E3N84_03395</name>
</gene>
<dbReference type="InterPro" id="IPR038507">
    <property type="entry name" value="YcnI-like_sf"/>
</dbReference>
<dbReference type="OrthoDB" id="9810871at2"/>
<evidence type="ECO:0000313" key="6">
    <source>
        <dbReference type="Proteomes" id="UP000298488"/>
    </source>
</evidence>
<dbReference type="Gene3D" id="2.60.40.2230">
    <property type="entry name" value="Uncharacterised protein YcnI-like PF07987, DUF1775"/>
    <property type="match status" value="1"/>
</dbReference>
<accession>A0A4R8V8Y0</accession>
<dbReference type="Pfam" id="PF07987">
    <property type="entry name" value="DUF1775"/>
    <property type="match status" value="1"/>
</dbReference>
<feature type="domain" description="YncI copper-binding" evidence="4">
    <location>
        <begin position="28"/>
        <end position="169"/>
    </location>
</feature>
<evidence type="ECO:0000256" key="3">
    <source>
        <dbReference type="SAM" id="SignalP"/>
    </source>
</evidence>
<keyword evidence="3" id="KW-0732">Signal</keyword>
<dbReference type="AlphaFoldDB" id="A0A4R8V8Y0"/>
<dbReference type="Proteomes" id="UP000298488">
    <property type="component" value="Unassembled WGS sequence"/>
</dbReference>
<feature type="signal peptide" evidence="3">
    <location>
        <begin position="1"/>
        <end position="27"/>
    </location>
</feature>
<keyword evidence="2" id="KW-0812">Transmembrane</keyword>
<feature type="region of interest" description="Disordered" evidence="1">
    <location>
        <begin position="173"/>
        <end position="194"/>
    </location>
</feature>
<dbReference type="EMBL" id="SOFI01000003">
    <property type="protein sequence ID" value="TFB79183.1"/>
    <property type="molecule type" value="Genomic_DNA"/>
</dbReference>
<evidence type="ECO:0000259" key="4">
    <source>
        <dbReference type="Pfam" id="PF07987"/>
    </source>
</evidence>
<proteinExistence type="predicted"/>
<keyword evidence="2" id="KW-0472">Membrane</keyword>
<organism evidence="5 6">
    <name type="scientific">Terrimesophilobacter mesophilus</name>
    <dbReference type="NCBI Taxonomy" id="433647"/>
    <lineage>
        <taxon>Bacteria</taxon>
        <taxon>Bacillati</taxon>
        <taxon>Actinomycetota</taxon>
        <taxon>Actinomycetes</taxon>
        <taxon>Micrococcales</taxon>
        <taxon>Microbacteriaceae</taxon>
        <taxon>Terrimesophilobacter</taxon>
    </lineage>
</organism>
<evidence type="ECO:0000313" key="5">
    <source>
        <dbReference type="EMBL" id="TFB79183.1"/>
    </source>
</evidence>
<name>A0A4R8V8Y0_9MICO</name>
<protein>
    <submittedName>
        <fullName evidence="5">DUF1775 domain-containing protein</fullName>
    </submittedName>
</protein>
<evidence type="ECO:0000256" key="1">
    <source>
        <dbReference type="SAM" id="MobiDB-lite"/>
    </source>
</evidence>
<keyword evidence="2" id="KW-1133">Transmembrane helix</keyword>
<feature type="transmembrane region" description="Helical" evidence="2">
    <location>
        <begin position="204"/>
        <end position="223"/>
    </location>
</feature>
<evidence type="ECO:0000256" key="2">
    <source>
        <dbReference type="SAM" id="Phobius"/>
    </source>
</evidence>